<dbReference type="PANTHER" id="PTHR22955:SF75">
    <property type="match status" value="1"/>
</dbReference>
<dbReference type="AlphaFoldDB" id="A0AA47N0W8"/>
<gene>
    <name evidence="1" type="ORF">N1851_009554</name>
</gene>
<dbReference type="EMBL" id="JAOPHQ010001724">
    <property type="protein sequence ID" value="KAK0149700.1"/>
    <property type="molecule type" value="Genomic_DNA"/>
</dbReference>
<name>A0AA47N0W8_MERPO</name>
<evidence type="ECO:0000313" key="2">
    <source>
        <dbReference type="Proteomes" id="UP001174136"/>
    </source>
</evidence>
<organism evidence="1 2">
    <name type="scientific">Merluccius polli</name>
    <name type="common">Benguela hake</name>
    <name type="synonym">Merluccius cadenati</name>
    <dbReference type="NCBI Taxonomy" id="89951"/>
    <lineage>
        <taxon>Eukaryota</taxon>
        <taxon>Metazoa</taxon>
        <taxon>Chordata</taxon>
        <taxon>Craniata</taxon>
        <taxon>Vertebrata</taxon>
        <taxon>Euteleostomi</taxon>
        <taxon>Actinopterygii</taxon>
        <taxon>Neopterygii</taxon>
        <taxon>Teleostei</taxon>
        <taxon>Neoteleostei</taxon>
        <taxon>Acanthomorphata</taxon>
        <taxon>Zeiogadaria</taxon>
        <taxon>Gadariae</taxon>
        <taxon>Gadiformes</taxon>
        <taxon>Gadoidei</taxon>
        <taxon>Merlucciidae</taxon>
        <taxon>Merluccius</taxon>
    </lineage>
</organism>
<proteinExistence type="predicted"/>
<dbReference type="PANTHER" id="PTHR22955">
    <property type="entry name" value="RETROTRANSPOSON"/>
    <property type="match status" value="1"/>
</dbReference>
<protein>
    <submittedName>
        <fullName evidence="1">Uncharacterized protein</fullName>
    </submittedName>
</protein>
<evidence type="ECO:0000313" key="1">
    <source>
        <dbReference type="EMBL" id="KAK0149700.1"/>
    </source>
</evidence>
<dbReference type="Proteomes" id="UP001174136">
    <property type="component" value="Unassembled WGS sequence"/>
</dbReference>
<sequence>MLGYICNESRHFYVYISNRVEWQYVPTDENPADVATRYQLTLRRHCLQSPPEGDDFELVNPFLDIDNTFNTTVLTKRLESQHFSTFSSWKSLTHAIACLTHIAQLFQES</sequence>
<comment type="caution">
    <text evidence="1">The sequence shown here is derived from an EMBL/GenBank/DDBJ whole genome shotgun (WGS) entry which is preliminary data.</text>
</comment>
<keyword evidence="2" id="KW-1185">Reference proteome</keyword>
<reference evidence="1" key="1">
    <citation type="journal article" date="2023" name="Front. Mar. Sci.">
        <title>A new Merluccius polli reference genome to investigate the effects of global change in West African waters.</title>
        <authorList>
            <person name="Mateo J.L."/>
            <person name="Blanco-Fernandez C."/>
            <person name="Garcia-Vazquez E."/>
            <person name="Machado-Schiaffino G."/>
        </authorList>
    </citation>
    <scope>NUCLEOTIDE SEQUENCE</scope>
    <source>
        <strain evidence="1">C29</strain>
        <tissue evidence="1">Fin</tissue>
    </source>
</reference>
<accession>A0AA47N0W8</accession>